<name>A0A8J5ZZY8_GALPY</name>
<gene>
    <name evidence="2" type="ORF">J0S82_008785</name>
</gene>
<keyword evidence="3" id="KW-1185">Reference proteome</keyword>
<feature type="region of interest" description="Disordered" evidence="1">
    <location>
        <begin position="259"/>
        <end position="292"/>
    </location>
</feature>
<evidence type="ECO:0000313" key="3">
    <source>
        <dbReference type="Proteomes" id="UP000700334"/>
    </source>
</evidence>
<evidence type="ECO:0000256" key="1">
    <source>
        <dbReference type="SAM" id="MobiDB-lite"/>
    </source>
</evidence>
<evidence type="ECO:0000313" key="2">
    <source>
        <dbReference type="EMBL" id="KAG8511303.1"/>
    </source>
</evidence>
<reference evidence="2" key="1">
    <citation type="journal article" date="2021" name="Evol. Appl.">
        <title>The genome of the Pyrenean desman and the effects of bottlenecks and inbreeding on the genomic landscape of an endangered species.</title>
        <authorList>
            <person name="Escoda L."/>
            <person name="Castresana J."/>
        </authorList>
    </citation>
    <scope>NUCLEOTIDE SEQUENCE</scope>
    <source>
        <strain evidence="2">IBE-C5619</strain>
    </source>
</reference>
<dbReference type="OrthoDB" id="427030at2759"/>
<proteinExistence type="predicted"/>
<accession>A0A8J5ZZY8</accession>
<dbReference type="EMBL" id="JAGFMF010011844">
    <property type="protein sequence ID" value="KAG8511303.1"/>
    <property type="molecule type" value="Genomic_DNA"/>
</dbReference>
<protein>
    <submittedName>
        <fullName evidence="2">Zinc finger protein 432</fullName>
    </submittedName>
</protein>
<dbReference type="AlphaFoldDB" id="A0A8J5ZZY8"/>
<sequence>IKKVNGHLQRHLQHQRFPKRIEQCCKRTALGNTAHRNKSNFPFRQNPDTLDIHGQALKPNLSLANQNRNREIKSSVEINGDAKPCHTKHEPFCTEVKFLECGNTVITNSQLGMLHAREKDAGSDKLENPFSKSHNSLHSSDITQKKDPVVAIVQMPAVGAQTSHTSRFPADRNTTAGVGQPVLRCALSVGDRICTEEKPGCAERPRVLGPPYGGRTFSKMAAPTMPLPSGSHNPTSAPLALTLWTGWPGQRGRIIAVPRASPAPRTAASPSRRQQRPMMAAPRAPRGGGAHYDAIRKSRKPVLGKRVGSLMDGRDRRVCVTGVSGCQLWGLPRSPSLEGIDSSLSPCLSRNVVSGSGVEPASMASGLDTRQPAKLGLSLCPVPSTGPLTGKPEALTRLERGEEPWPSGNTAHTWACPETGNIDQHLQGHLENQRMLRDREQYHGHHAFGHTSPQSRSHFPVRKNGTFELQIKTLKSNSSLVSQNKSYESKNSAKCNGDGKSFLYGQHEGFHLAVKVSDGDVHALQRRVCATAYKGVAIIHPSPDRWLRHVGLGYAPSLKSDTINTVW</sequence>
<organism evidence="2 3">
    <name type="scientific">Galemys pyrenaicus</name>
    <name type="common">Iberian desman</name>
    <name type="synonym">Pyrenean desman</name>
    <dbReference type="NCBI Taxonomy" id="202257"/>
    <lineage>
        <taxon>Eukaryota</taxon>
        <taxon>Metazoa</taxon>
        <taxon>Chordata</taxon>
        <taxon>Craniata</taxon>
        <taxon>Vertebrata</taxon>
        <taxon>Euteleostomi</taxon>
        <taxon>Mammalia</taxon>
        <taxon>Eutheria</taxon>
        <taxon>Laurasiatheria</taxon>
        <taxon>Eulipotyphla</taxon>
        <taxon>Talpidae</taxon>
        <taxon>Galemys</taxon>
    </lineage>
</organism>
<feature type="compositionally biased region" description="Low complexity" evidence="1">
    <location>
        <begin position="259"/>
        <end position="285"/>
    </location>
</feature>
<comment type="caution">
    <text evidence="2">The sequence shown here is derived from an EMBL/GenBank/DDBJ whole genome shotgun (WGS) entry which is preliminary data.</text>
</comment>
<feature type="non-terminal residue" evidence="2">
    <location>
        <position position="1"/>
    </location>
</feature>
<dbReference type="Proteomes" id="UP000700334">
    <property type="component" value="Unassembled WGS sequence"/>
</dbReference>